<dbReference type="GO" id="GO:0051033">
    <property type="term" value="F:RNA transmembrane transporter activity"/>
    <property type="evidence" value="ECO:0007669"/>
    <property type="project" value="TreeGrafter"/>
</dbReference>
<evidence type="ECO:0000313" key="10">
    <source>
        <dbReference type="Proteomes" id="UP001344447"/>
    </source>
</evidence>
<evidence type="ECO:0000256" key="1">
    <source>
        <dbReference type="ARBA" id="ARBA00004141"/>
    </source>
</evidence>
<keyword evidence="6 8" id="KW-0472">Membrane</keyword>
<name>A0AAN7U247_9MYCE</name>
<evidence type="ECO:0000313" key="9">
    <source>
        <dbReference type="EMBL" id="KAK5579806.1"/>
    </source>
</evidence>
<evidence type="ECO:0000256" key="2">
    <source>
        <dbReference type="ARBA" id="ARBA00006618"/>
    </source>
</evidence>
<evidence type="ECO:0000256" key="7">
    <source>
        <dbReference type="ARBA" id="ARBA00023180"/>
    </source>
</evidence>
<feature type="transmembrane region" description="Helical" evidence="8">
    <location>
        <begin position="147"/>
        <end position="168"/>
    </location>
</feature>
<keyword evidence="10" id="KW-1185">Reference proteome</keyword>
<dbReference type="Proteomes" id="UP001344447">
    <property type="component" value="Unassembled WGS sequence"/>
</dbReference>
<feature type="transmembrane region" description="Helical" evidence="8">
    <location>
        <begin position="314"/>
        <end position="333"/>
    </location>
</feature>
<evidence type="ECO:0000256" key="3">
    <source>
        <dbReference type="ARBA" id="ARBA00022692"/>
    </source>
</evidence>
<feature type="transmembrane region" description="Helical" evidence="8">
    <location>
        <begin position="206"/>
        <end position="224"/>
    </location>
</feature>
<dbReference type="InterPro" id="IPR025958">
    <property type="entry name" value="SID1_TM_fam"/>
</dbReference>
<evidence type="ECO:0000256" key="4">
    <source>
        <dbReference type="ARBA" id="ARBA00022729"/>
    </source>
</evidence>
<keyword evidence="7" id="KW-0325">Glycoprotein</keyword>
<organism evidence="9 10">
    <name type="scientific">Dictyostelium firmibasis</name>
    <dbReference type="NCBI Taxonomy" id="79012"/>
    <lineage>
        <taxon>Eukaryota</taxon>
        <taxon>Amoebozoa</taxon>
        <taxon>Evosea</taxon>
        <taxon>Eumycetozoa</taxon>
        <taxon>Dictyostelia</taxon>
        <taxon>Dictyosteliales</taxon>
        <taxon>Dictyosteliaceae</taxon>
        <taxon>Dictyostelium</taxon>
    </lineage>
</organism>
<keyword evidence="5 8" id="KW-1133">Transmembrane helix</keyword>
<evidence type="ECO:0000256" key="6">
    <source>
        <dbReference type="ARBA" id="ARBA00023136"/>
    </source>
</evidence>
<sequence>MEKSNNSKMGGTMIDLGYSEEESLLDNASSSSSSSSTALNVQELLSQSETKRQLKTQPVYLKYFWKILLIVSAFYSLPSIQFVVFQITDPEIKCYYNYKCLRPFLGIPSFNNVLSNIFYLIAGTSFVLIAHFTSHKEDGIHGLHTDLSLYYSLGLTIIFEGIFSALYHVCPSRLNFQFDTTYMLIGSGLLFFTLHQKRHATLTAGAFKAYGFFSLFIFFNFLSLTNINIYAFWVMFVIVFGYVSIIGSSYLLAHKRMELNPSIGFLWRTLKKLACPSSIEDKPRFFALLIANILSWAIVIAFAVYGMMGNISKNFSNLILGVMVLDFLIYLFYYIAMKIKYGEKVYLFVWVLFAIMFLSWGFGLYYFEVAVTNKFYTYEESLLLNKPCIIFDYWDTHDLWHFLSAIGLFSIMAIVYFVDWDLRTVPRSLIHVF</sequence>
<feature type="transmembrane region" description="Helical" evidence="8">
    <location>
        <begin position="230"/>
        <end position="253"/>
    </location>
</feature>
<dbReference type="GO" id="GO:0003725">
    <property type="term" value="F:double-stranded RNA binding"/>
    <property type="evidence" value="ECO:0007669"/>
    <property type="project" value="TreeGrafter"/>
</dbReference>
<evidence type="ECO:0008006" key="11">
    <source>
        <dbReference type="Google" id="ProtNLM"/>
    </source>
</evidence>
<keyword evidence="3 8" id="KW-0812">Transmembrane</keyword>
<feature type="transmembrane region" description="Helical" evidence="8">
    <location>
        <begin position="285"/>
        <end position="308"/>
    </location>
</feature>
<gene>
    <name evidence="9" type="ORF">RB653_009493</name>
</gene>
<accession>A0AAN7U247</accession>
<comment type="caution">
    <text evidence="9">The sequence shown here is derived from an EMBL/GenBank/DDBJ whole genome shotgun (WGS) entry which is preliminary data.</text>
</comment>
<dbReference type="PANTHER" id="PTHR12185:SF14">
    <property type="entry name" value="CHOLESTEROL UPTAKE PROTEIN 1"/>
    <property type="match status" value="1"/>
</dbReference>
<dbReference type="GO" id="GO:0005886">
    <property type="term" value="C:plasma membrane"/>
    <property type="evidence" value="ECO:0007669"/>
    <property type="project" value="TreeGrafter"/>
</dbReference>
<feature type="transmembrane region" description="Helical" evidence="8">
    <location>
        <begin position="345"/>
        <end position="367"/>
    </location>
</feature>
<dbReference type="AlphaFoldDB" id="A0AAN7U247"/>
<comment type="subcellular location">
    <subcellularLocation>
        <location evidence="1">Membrane</location>
        <topology evidence="1">Multi-pass membrane protein</topology>
    </subcellularLocation>
</comment>
<feature type="transmembrane region" description="Helical" evidence="8">
    <location>
        <begin position="117"/>
        <end position="135"/>
    </location>
</feature>
<evidence type="ECO:0000256" key="5">
    <source>
        <dbReference type="ARBA" id="ARBA00022989"/>
    </source>
</evidence>
<dbReference type="Pfam" id="PF13965">
    <property type="entry name" value="SID-1_RNA_chan"/>
    <property type="match status" value="1"/>
</dbReference>
<dbReference type="EMBL" id="JAVFKY010000003">
    <property type="protein sequence ID" value="KAK5579806.1"/>
    <property type="molecule type" value="Genomic_DNA"/>
</dbReference>
<dbReference type="GO" id="GO:0005764">
    <property type="term" value="C:lysosome"/>
    <property type="evidence" value="ECO:0007669"/>
    <property type="project" value="TreeGrafter"/>
</dbReference>
<evidence type="ECO:0000256" key="8">
    <source>
        <dbReference type="SAM" id="Phobius"/>
    </source>
</evidence>
<reference evidence="9 10" key="1">
    <citation type="submission" date="2023-11" db="EMBL/GenBank/DDBJ databases">
        <title>Dfirmibasis_genome.</title>
        <authorList>
            <person name="Edelbroek B."/>
            <person name="Kjellin J."/>
            <person name="Jerlstrom-Hultqvist J."/>
            <person name="Soderbom F."/>
        </authorList>
    </citation>
    <scope>NUCLEOTIDE SEQUENCE [LARGE SCALE GENOMIC DNA]</scope>
    <source>
        <strain evidence="9 10">TNS-C-14</strain>
    </source>
</reference>
<proteinExistence type="inferred from homology"/>
<comment type="similarity">
    <text evidence="2">Belongs to the SID1 family.</text>
</comment>
<protein>
    <recommendedName>
        <fullName evidence="11">Transmembrane protein</fullName>
    </recommendedName>
</protein>
<feature type="transmembrane region" description="Helical" evidence="8">
    <location>
        <begin position="399"/>
        <end position="418"/>
    </location>
</feature>
<feature type="transmembrane region" description="Helical" evidence="8">
    <location>
        <begin position="63"/>
        <end position="87"/>
    </location>
</feature>
<dbReference type="PANTHER" id="PTHR12185">
    <property type="entry name" value="SID1 TRANSMEMBRANE FAMILY MEMEBER"/>
    <property type="match status" value="1"/>
</dbReference>
<keyword evidence="4" id="KW-0732">Signal</keyword>